<dbReference type="PANTHER" id="PTHR33240">
    <property type="entry name" value="OS08G0508500 PROTEIN"/>
    <property type="match status" value="1"/>
</dbReference>
<evidence type="ECO:0000313" key="2">
    <source>
        <dbReference type="Proteomes" id="UP001454036"/>
    </source>
</evidence>
<keyword evidence="2" id="KW-1185">Reference proteome</keyword>
<organism evidence="1 2">
    <name type="scientific">Lithospermum erythrorhizon</name>
    <name type="common">Purple gromwell</name>
    <name type="synonym">Lithospermum officinale var. erythrorhizon</name>
    <dbReference type="NCBI Taxonomy" id="34254"/>
    <lineage>
        <taxon>Eukaryota</taxon>
        <taxon>Viridiplantae</taxon>
        <taxon>Streptophyta</taxon>
        <taxon>Embryophyta</taxon>
        <taxon>Tracheophyta</taxon>
        <taxon>Spermatophyta</taxon>
        <taxon>Magnoliopsida</taxon>
        <taxon>eudicotyledons</taxon>
        <taxon>Gunneridae</taxon>
        <taxon>Pentapetalae</taxon>
        <taxon>asterids</taxon>
        <taxon>lamiids</taxon>
        <taxon>Boraginales</taxon>
        <taxon>Boraginaceae</taxon>
        <taxon>Boraginoideae</taxon>
        <taxon>Lithospermeae</taxon>
        <taxon>Lithospermum</taxon>
    </lineage>
</organism>
<dbReference type="PANTHER" id="PTHR33240:SF8">
    <property type="entry name" value="OS03G0439900 PROTEIN"/>
    <property type="match status" value="1"/>
</dbReference>
<reference evidence="1 2" key="1">
    <citation type="submission" date="2024-01" db="EMBL/GenBank/DDBJ databases">
        <title>The complete chloroplast genome sequence of Lithospermum erythrorhizon: insights into the phylogenetic relationship among Boraginaceae species and the maternal lineages of purple gromwells.</title>
        <authorList>
            <person name="Okada T."/>
            <person name="Watanabe K."/>
        </authorList>
    </citation>
    <scope>NUCLEOTIDE SEQUENCE [LARGE SCALE GENOMIC DNA]</scope>
</reference>
<dbReference type="AlphaFoldDB" id="A0AAV3Q6R3"/>
<proteinExistence type="predicted"/>
<name>A0AAV3Q6R3_LITER</name>
<dbReference type="Proteomes" id="UP001454036">
    <property type="component" value="Unassembled WGS sequence"/>
</dbReference>
<accession>A0AAV3Q6R3</accession>
<dbReference type="EMBL" id="BAABME010003680">
    <property type="protein sequence ID" value="GAA0159754.1"/>
    <property type="molecule type" value="Genomic_DNA"/>
</dbReference>
<protein>
    <submittedName>
        <fullName evidence="1">Uncharacterized protein</fullName>
    </submittedName>
</protein>
<evidence type="ECO:0000313" key="1">
    <source>
        <dbReference type="EMBL" id="GAA0159754.1"/>
    </source>
</evidence>
<gene>
    <name evidence="1" type="ORF">LIER_16460</name>
</gene>
<sequence>MIQSFNQGGERTLRKVSLHLVIGELESTSWFHVIDAKVTYNVLLGKPWIHNRNDVLYTLHQCLKYCKDGGGKMVNADENPFTVEKAHFVDAKYYKKKTKPQYKEHPKAPQVPLSPQTAALALQKEEEDIVKTIKCLTLPLTYPEKVATLPLKGFLTPQERPKAEYGSMDSKAYDLLLKADYDPSKDKAMRQLSPEVIGDKVHGMNNTQRMIRQKGWSFKNPTMGLEFTSKPPLCILKGD</sequence>
<comment type="caution">
    <text evidence="1">The sequence shown here is derived from an EMBL/GenBank/DDBJ whole genome shotgun (WGS) entry which is preliminary data.</text>
</comment>